<feature type="domain" description="GP-PDE" evidence="9">
    <location>
        <begin position="43"/>
        <end position="320"/>
    </location>
</feature>
<dbReference type="GO" id="GO:0008081">
    <property type="term" value="F:phosphoric diester hydrolase activity"/>
    <property type="evidence" value="ECO:0007669"/>
    <property type="project" value="InterPro"/>
</dbReference>
<sequence length="341" mass="39648">MEWYWIALISAGGVYLLLGLILFCFPIYKVKDPVRIEAKKDKLIIGTHRGGSWERVENTLPAFRNSKDIGVDMFELDVRLTKDKQVVVHHDQSLVRLTGQDIDVEDTNYEDLPTCTNEIRYPMGDGVYRLKPNIDDGKIPLLRDVFEEFPEIPMNIDLKGGSSEHLFEVYKMIVEFQREGITFFGDMNNKKNIQAQEMGKDAGIGSFSSLWYTTRTVLLYLFGLLQFFPFRHQILWFPLFGRKTLNAIYEHSGRKCLVWFLLKIVVCITWLCKPMFWHLRKRGVLVMIFTVNSEDELIRARKYPIDGFITDAPTEIIRALYSNGGQIETDIPMIRSTELRE</sequence>
<gene>
    <name evidence="10" type="ORF">ECRASSUSDP1_LOCUS15608</name>
</gene>
<evidence type="ECO:0000256" key="6">
    <source>
        <dbReference type="ARBA" id="ARBA00023098"/>
    </source>
</evidence>
<dbReference type="EMBL" id="CAMPGE010015644">
    <property type="protein sequence ID" value="CAI2374256.1"/>
    <property type="molecule type" value="Genomic_DNA"/>
</dbReference>
<evidence type="ECO:0000256" key="7">
    <source>
        <dbReference type="ARBA" id="ARBA00023136"/>
    </source>
</evidence>
<proteinExistence type="inferred from homology"/>
<keyword evidence="5 8" id="KW-1133">Transmembrane helix</keyword>
<keyword evidence="6" id="KW-0443">Lipid metabolism</keyword>
<dbReference type="Proteomes" id="UP001295684">
    <property type="component" value="Unassembled WGS sequence"/>
</dbReference>
<protein>
    <recommendedName>
        <fullName evidence="9">GP-PDE domain-containing protein</fullName>
    </recommendedName>
</protein>
<dbReference type="PROSITE" id="PS51704">
    <property type="entry name" value="GP_PDE"/>
    <property type="match status" value="1"/>
</dbReference>
<keyword evidence="11" id="KW-1185">Reference proteome</keyword>
<evidence type="ECO:0000256" key="3">
    <source>
        <dbReference type="ARBA" id="ARBA00022692"/>
    </source>
</evidence>
<dbReference type="SUPFAM" id="SSF51695">
    <property type="entry name" value="PLC-like phosphodiesterases"/>
    <property type="match status" value="1"/>
</dbReference>
<comment type="subcellular location">
    <subcellularLocation>
        <location evidence="1">Membrane</location>
    </subcellularLocation>
</comment>
<feature type="transmembrane region" description="Helical" evidence="8">
    <location>
        <begin position="217"/>
        <end position="237"/>
    </location>
</feature>
<dbReference type="GO" id="GO:0016020">
    <property type="term" value="C:membrane"/>
    <property type="evidence" value="ECO:0007669"/>
    <property type="project" value="UniProtKB-SubCell"/>
</dbReference>
<reference evidence="10" key="1">
    <citation type="submission" date="2023-07" db="EMBL/GenBank/DDBJ databases">
        <authorList>
            <consortium name="AG Swart"/>
            <person name="Singh M."/>
            <person name="Singh A."/>
            <person name="Seah K."/>
            <person name="Emmerich C."/>
        </authorList>
    </citation>
    <scope>NUCLEOTIDE SEQUENCE</scope>
    <source>
        <strain evidence="10">DP1</strain>
    </source>
</reference>
<evidence type="ECO:0000256" key="4">
    <source>
        <dbReference type="ARBA" id="ARBA00022801"/>
    </source>
</evidence>
<feature type="transmembrane region" description="Helical" evidence="8">
    <location>
        <begin position="257"/>
        <end position="277"/>
    </location>
</feature>
<evidence type="ECO:0000313" key="10">
    <source>
        <dbReference type="EMBL" id="CAI2374256.1"/>
    </source>
</evidence>
<evidence type="ECO:0000259" key="9">
    <source>
        <dbReference type="PROSITE" id="PS51704"/>
    </source>
</evidence>
<evidence type="ECO:0000256" key="1">
    <source>
        <dbReference type="ARBA" id="ARBA00004370"/>
    </source>
</evidence>
<dbReference type="AlphaFoldDB" id="A0AAD2CY24"/>
<dbReference type="PANTHER" id="PTHR42758">
    <property type="entry name" value="PHOSPHATIDYLGLYCEROL PHOSPHOLIPASE C"/>
    <property type="match status" value="1"/>
</dbReference>
<dbReference type="InterPro" id="IPR017946">
    <property type="entry name" value="PLC-like_Pdiesterase_TIM-brl"/>
</dbReference>
<dbReference type="InterPro" id="IPR052271">
    <property type="entry name" value="GDPD-Related"/>
</dbReference>
<comment type="caution">
    <text evidence="10">The sequence shown here is derived from an EMBL/GenBank/DDBJ whole genome shotgun (WGS) entry which is preliminary data.</text>
</comment>
<evidence type="ECO:0000256" key="5">
    <source>
        <dbReference type="ARBA" id="ARBA00022989"/>
    </source>
</evidence>
<evidence type="ECO:0000256" key="8">
    <source>
        <dbReference type="SAM" id="Phobius"/>
    </source>
</evidence>
<evidence type="ECO:0000256" key="2">
    <source>
        <dbReference type="ARBA" id="ARBA00007277"/>
    </source>
</evidence>
<dbReference type="GO" id="GO:0005737">
    <property type="term" value="C:cytoplasm"/>
    <property type="evidence" value="ECO:0007669"/>
    <property type="project" value="UniProtKB-ARBA"/>
</dbReference>
<dbReference type="Pfam" id="PF03009">
    <property type="entry name" value="GDPD"/>
    <property type="match status" value="1"/>
</dbReference>
<comment type="similarity">
    <text evidence="2">Belongs to the glycerophosphoryl diester phosphodiesterase family.</text>
</comment>
<dbReference type="Gene3D" id="3.20.20.190">
    <property type="entry name" value="Phosphatidylinositol (PI) phosphodiesterase"/>
    <property type="match status" value="1"/>
</dbReference>
<dbReference type="PANTHER" id="PTHR42758:SF2">
    <property type="entry name" value="PHOSPHATIDYLGLYCEROL PHOSPHOLIPASE C"/>
    <property type="match status" value="1"/>
</dbReference>
<keyword evidence="4" id="KW-0378">Hydrolase</keyword>
<evidence type="ECO:0000313" key="11">
    <source>
        <dbReference type="Proteomes" id="UP001295684"/>
    </source>
</evidence>
<dbReference type="InterPro" id="IPR030395">
    <property type="entry name" value="GP_PDE_dom"/>
</dbReference>
<name>A0AAD2CY24_EUPCR</name>
<keyword evidence="7 8" id="KW-0472">Membrane</keyword>
<dbReference type="GO" id="GO:0046475">
    <property type="term" value="P:glycerophospholipid catabolic process"/>
    <property type="evidence" value="ECO:0007669"/>
    <property type="project" value="TreeGrafter"/>
</dbReference>
<organism evidence="10 11">
    <name type="scientific">Euplotes crassus</name>
    <dbReference type="NCBI Taxonomy" id="5936"/>
    <lineage>
        <taxon>Eukaryota</taxon>
        <taxon>Sar</taxon>
        <taxon>Alveolata</taxon>
        <taxon>Ciliophora</taxon>
        <taxon>Intramacronucleata</taxon>
        <taxon>Spirotrichea</taxon>
        <taxon>Hypotrichia</taxon>
        <taxon>Euplotida</taxon>
        <taxon>Euplotidae</taxon>
        <taxon>Moneuplotes</taxon>
    </lineage>
</organism>
<accession>A0AAD2CY24</accession>
<keyword evidence="3 8" id="KW-0812">Transmembrane</keyword>
<feature type="transmembrane region" description="Helical" evidence="8">
    <location>
        <begin position="6"/>
        <end position="28"/>
    </location>
</feature>